<comment type="caution">
    <text evidence="3">The sequence shown here is derived from an EMBL/GenBank/DDBJ whole genome shotgun (WGS) entry which is preliminary data.</text>
</comment>
<gene>
    <name evidence="3" type="ORF">KP509_12G028000</name>
</gene>
<evidence type="ECO:0000256" key="1">
    <source>
        <dbReference type="SAM" id="Coils"/>
    </source>
</evidence>
<sequence length="576" mass="64438">MPSSNKRKHHGLAGKTSDIDAHAIASQRSGQDPCMNGELLNRIHMANGKENLLSELTTVSRASCNSETPSHSDPLARISDNGVASKISYLSEATDRYVYANGGLPEGVTMVKRTSDNKPLCPGSVCAHSDHSQQGYTAAIVNLKQLNKQLLEQVCALRSEESLLREKLKSLQLQLDQSNTRVNVLLGEKASSENQKVAVQFDLRANTEEVSSLCLTKDGLVEKREAIVDINHALERDHLKSELQVQEGKEKLNMSIDTLESATQRIQFLEGEIEHLHLEKKKFNEDIMSLQAQNSNLHYAMKELEMEKERLENDLRGLQDSYVAVEDQATQTNTIQGPLESHLVNGFCQEDSLHMQLEGAWKQVHNLELQQEASIAERIDLEKQIKHLESALVSAQEECENSLCMLELEREENMSLRDTVEKTDRTTEILQNGYDIMATTATQMEVSADFSQQQITSLEAKVDCLLQEREVMERTKASLKDKLEHLKNCSDEAFVSSRKEINILKEKVCKLEEALASASMATLEESKCAEHLDSELRELTVSLNQRKRLADVSVPLAIVSTGSLMVLGVLFLCGRR</sequence>
<keyword evidence="2" id="KW-0472">Membrane</keyword>
<organism evidence="3 4">
    <name type="scientific">Ceratopteris richardii</name>
    <name type="common">Triangle waterfern</name>
    <dbReference type="NCBI Taxonomy" id="49495"/>
    <lineage>
        <taxon>Eukaryota</taxon>
        <taxon>Viridiplantae</taxon>
        <taxon>Streptophyta</taxon>
        <taxon>Embryophyta</taxon>
        <taxon>Tracheophyta</taxon>
        <taxon>Polypodiopsida</taxon>
        <taxon>Polypodiidae</taxon>
        <taxon>Polypodiales</taxon>
        <taxon>Pteridineae</taxon>
        <taxon>Pteridaceae</taxon>
        <taxon>Parkerioideae</taxon>
        <taxon>Ceratopteris</taxon>
    </lineage>
</organism>
<reference evidence="3" key="1">
    <citation type="submission" date="2021-08" db="EMBL/GenBank/DDBJ databases">
        <title>WGS assembly of Ceratopteris richardii.</title>
        <authorList>
            <person name="Marchant D.B."/>
            <person name="Chen G."/>
            <person name="Jenkins J."/>
            <person name="Shu S."/>
            <person name="Leebens-Mack J."/>
            <person name="Grimwood J."/>
            <person name="Schmutz J."/>
            <person name="Soltis P."/>
            <person name="Soltis D."/>
            <person name="Chen Z.-H."/>
        </authorList>
    </citation>
    <scope>NUCLEOTIDE SEQUENCE</scope>
    <source>
        <strain evidence="3">Whitten #5841</strain>
        <tissue evidence="3">Leaf</tissue>
    </source>
</reference>
<proteinExistence type="predicted"/>
<evidence type="ECO:0000313" key="4">
    <source>
        <dbReference type="Proteomes" id="UP000825935"/>
    </source>
</evidence>
<evidence type="ECO:0000313" key="3">
    <source>
        <dbReference type="EMBL" id="KAH7422835.1"/>
    </source>
</evidence>
<keyword evidence="2" id="KW-1133">Transmembrane helix</keyword>
<name>A0A8T2TN23_CERRI</name>
<dbReference type="AlphaFoldDB" id="A0A8T2TN23"/>
<feature type="coiled-coil region" evidence="1">
    <location>
        <begin position="448"/>
        <end position="489"/>
    </location>
</feature>
<dbReference type="Proteomes" id="UP000825935">
    <property type="component" value="Chromosome 12"/>
</dbReference>
<accession>A0A8T2TN23</accession>
<keyword evidence="2" id="KW-0812">Transmembrane</keyword>
<feature type="transmembrane region" description="Helical" evidence="2">
    <location>
        <begin position="552"/>
        <end position="573"/>
    </location>
</feature>
<evidence type="ECO:0000256" key="2">
    <source>
        <dbReference type="SAM" id="Phobius"/>
    </source>
</evidence>
<keyword evidence="1" id="KW-0175">Coiled coil</keyword>
<keyword evidence="4" id="KW-1185">Reference proteome</keyword>
<dbReference type="OrthoDB" id="1920827at2759"/>
<protein>
    <submittedName>
        <fullName evidence="3">Uncharacterized protein</fullName>
    </submittedName>
</protein>
<dbReference type="Gene3D" id="1.10.287.1490">
    <property type="match status" value="1"/>
</dbReference>
<feature type="coiled-coil region" evidence="1">
    <location>
        <begin position="259"/>
        <end position="328"/>
    </location>
</feature>
<dbReference type="EMBL" id="CM035417">
    <property type="protein sequence ID" value="KAH7422835.1"/>
    <property type="molecule type" value="Genomic_DNA"/>
</dbReference>